<evidence type="ECO:0000256" key="1">
    <source>
        <dbReference type="SAM" id="SignalP"/>
    </source>
</evidence>
<evidence type="ECO:0000313" key="3">
    <source>
        <dbReference type="Proteomes" id="UP000215788"/>
    </source>
</evidence>
<evidence type="ECO:0008006" key="4">
    <source>
        <dbReference type="Google" id="ProtNLM"/>
    </source>
</evidence>
<sequence length="182" mass="19905">MKGWRVMLLAVACLLLNGCLVTFKQAPLEAQTAPQALLGKWTSKDAWGQARRLSISAIDKTHYQAEVYPKGEPKARQRYRFIVAKHGNRWYASAAVPAKLGGNFTLNGFELTDGGELVIYELDLEQIRQAIGQSALAGDTVETPEGAGVQIDSPSSTVFAYLDDPANSDVFVETARYQRAAK</sequence>
<dbReference type="AlphaFoldDB" id="A0A266NDM9"/>
<dbReference type="OrthoDB" id="6990457at2"/>
<reference evidence="2 3" key="1">
    <citation type="submission" date="2017-08" db="EMBL/GenBank/DDBJ databases">
        <title>Genomic and metabolic characterisation of spoilage-associated Pseudomonas species.</title>
        <authorList>
            <person name="Stanborough T."/>
            <person name="Fegan N."/>
            <person name="Powell S.M."/>
            <person name="Singh T."/>
            <person name="Tamplin M.L."/>
            <person name="Chandry P.S."/>
        </authorList>
    </citation>
    <scope>NUCLEOTIDE SEQUENCE [LARGE SCALE GENOMIC DNA]</scope>
    <source>
        <strain evidence="2 3">L1802</strain>
    </source>
</reference>
<keyword evidence="1" id="KW-0732">Signal</keyword>
<dbReference type="RefSeq" id="WP_094992454.1">
    <property type="nucleotide sequence ID" value="NZ_NQKI01000005.1"/>
</dbReference>
<name>A0A266NDM9_9PSED</name>
<organism evidence="2 3">
    <name type="scientific">Pseudomonas lundensis</name>
    <dbReference type="NCBI Taxonomy" id="86185"/>
    <lineage>
        <taxon>Bacteria</taxon>
        <taxon>Pseudomonadati</taxon>
        <taxon>Pseudomonadota</taxon>
        <taxon>Gammaproteobacteria</taxon>
        <taxon>Pseudomonadales</taxon>
        <taxon>Pseudomonadaceae</taxon>
        <taxon>Pseudomonas</taxon>
    </lineage>
</organism>
<gene>
    <name evidence="2" type="ORF">CJF39_05115</name>
</gene>
<dbReference type="EMBL" id="NQKI01000005">
    <property type="protein sequence ID" value="OZY60569.1"/>
    <property type="molecule type" value="Genomic_DNA"/>
</dbReference>
<protein>
    <recommendedName>
        <fullName evidence="4">Lipoprotein</fullName>
    </recommendedName>
</protein>
<accession>A0A266NDM9</accession>
<proteinExistence type="predicted"/>
<feature type="signal peptide" evidence="1">
    <location>
        <begin position="1"/>
        <end position="26"/>
    </location>
</feature>
<comment type="caution">
    <text evidence="2">The sequence shown here is derived from an EMBL/GenBank/DDBJ whole genome shotgun (WGS) entry which is preliminary data.</text>
</comment>
<feature type="chain" id="PRO_5012130788" description="Lipoprotein" evidence="1">
    <location>
        <begin position="27"/>
        <end position="182"/>
    </location>
</feature>
<evidence type="ECO:0000313" key="2">
    <source>
        <dbReference type="EMBL" id="OZY60569.1"/>
    </source>
</evidence>
<dbReference type="Proteomes" id="UP000215788">
    <property type="component" value="Unassembled WGS sequence"/>
</dbReference>